<name>A0A3L7JXV0_9BACI</name>
<evidence type="ECO:0000259" key="1">
    <source>
        <dbReference type="Pfam" id="PF01243"/>
    </source>
</evidence>
<dbReference type="InterPro" id="IPR011576">
    <property type="entry name" value="Pyridox_Oxase_N"/>
</dbReference>
<dbReference type="PANTHER" id="PTHR34818:SF1">
    <property type="entry name" value="PROTEIN BLI-3"/>
    <property type="match status" value="1"/>
</dbReference>
<comment type="caution">
    <text evidence="2">The sequence shown here is derived from an EMBL/GenBank/DDBJ whole genome shotgun (WGS) entry which is preliminary data.</text>
</comment>
<dbReference type="AlphaFoldDB" id="A0A3L7JXV0"/>
<dbReference type="RefSeq" id="WP_121681114.1">
    <property type="nucleotide sequence ID" value="NZ_RCVZ01000009.1"/>
</dbReference>
<proteinExistence type="predicted"/>
<dbReference type="OrthoDB" id="5431160at2"/>
<dbReference type="SUPFAM" id="SSF50475">
    <property type="entry name" value="FMN-binding split barrel"/>
    <property type="match status" value="1"/>
</dbReference>
<accession>A0A3L7JXV0</accession>
<feature type="domain" description="Pyridoxamine 5'-phosphate oxidase N-terminal" evidence="1">
    <location>
        <begin position="5"/>
        <end position="126"/>
    </location>
</feature>
<dbReference type="Pfam" id="PF01243">
    <property type="entry name" value="PNPOx_N"/>
    <property type="match status" value="1"/>
</dbReference>
<evidence type="ECO:0000313" key="2">
    <source>
        <dbReference type="EMBL" id="RLQ94501.1"/>
    </source>
</evidence>
<dbReference type="EMBL" id="RCVZ01000009">
    <property type="protein sequence ID" value="RLQ94501.1"/>
    <property type="molecule type" value="Genomic_DNA"/>
</dbReference>
<dbReference type="InterPro" id="IPR012349">
    <property type="entry name" value="Split_barrel_FMN-bd"/>
</dbReference>
<dbReference type="InterPro" id="IPR052917">
    <property type="entry name" value="Stress-Dev_Protein"/>
</dbReference>
<protein>
    <submittedName>
        <fullName evidence="2">General stress protein</fullName>
    </submittedName>
</protein>
<keyword evidence="3" id="KW-1185">Reference proteome</keyword>
<reference evidence="2 3" key="1">
    <citation type="submission" date="2018-10" db="EMBL/GenBank/DDBJ databases">
        <title>Falsibacillus sp. genome draft.</title>
        <authorList>
            <person name="Shi S."/>
        </authorList>
    </citation>
    <scope>NUCLEOTIDE SEQUENCE [LARGE SCALE GENOMIC DNA]</scope>
    <source>
        <strain evidence="2 3">GY 10110</strain>
    </source>
</reference>
<gene>
    <name evidence="2" type="ORF">D9X91_13230</name>
</gene>
<sequence length="142" mass="16207">MNDALKEKILSLMDDHHVGTLATIQDSKPFSRFMMFFHDDLTLYTATNQHAHKANDLTEHPDVHILLGYEGKGLNDSYAEIEAVVEKVGSVEMKRKYWHKQLQPWITGPDDPDYLLLKLSPKTILYYDHAGSEPQELAVGKV</sequence>
<dbReference type="Gene3D" id="2.30.110.10">
    <property type="entry name" value="Electron Transport, Fmn-binding Protein, Chain A"/>
    <property type="match status" value="1"/>
</dbReference>
<dbReference type="PANTHER" id="PTHR34818">
    <property type="entry name" value="PROTEIN BLI-3"/>
    <property type="match status" value="1"/>
</dbReference>
<evidence type="ECO:0000313" key="3">
    <source>
        <dbReference type="Proteomes" id="UP000276770"/>
    </source>
</evidence>
<organism evidence="2 3">
    <name type="scientific">Falsibacillus albus</name>
    <dbReference type="NCBI Taxonomy" id="2478915"/>
    <lineage>
        <taxon>Bacteria</taxon>
        <taxon>Bacillati</taxon>
        <taxon>Bacillota</taxon>
        <taxon>Bacilli</taxon>
        <taxon>Bacillales</taxon>
        <taxon>Bacillaceae</taxon>
        <taxon>Falsibacillus</taxon>
    </lineage>
</organism>
<dbReference type="Proteomes" id="UP000276770">
    <property type="component" value="Unassembled WGS sequence"/>
</dbReference>